<accession>A0A8T2J8N1</accession>
<evidence type="ECO:0000313" key="1">
    <source>
        <dbReference type="EMBL" id="KAG8438991.1"/>
    </source>
</evidence>
<keyword evidence="2" id="KW-1185">Reference proteome</keyword>
<organism evidence="1 2">
    <name type="scientific">Hymenochirus boettgeri</name>
    <name type="common">Congo dwarf clawed frog</name>
    <dbReference type="NCBI Taxonomy" id="247094"/>
    <lineage>
        <taxon>Eukaryota</taxon>
        <taxon>Metazoa</taxon>
        <taxon>Chordata</taxon>
        <taxon>Craniata</taxon>
        <taxon>Vertebrata</taxon>
        <taxon>Euteleostomi</taxon>
        <taxon>Amphibia</taxon>
        <taxon>Batrachia</taxon>
        <taxon>Anura</taxon>
        <taxon>Pipoidea</taxon>
        <taxon>Pipidae</taxon>
        <taxon>Pipinae</taxon>
        <taxon>Hymenochirus</taxon>
    </lineage>
</organism>
<dbReference type="Proteomes" id="UP000812440">
    <property type="component" value="Chromosome 3"/>
</dbReference>
<dbReference type="AlphaFoldDB" id="A0A8T2J8N1"/>
<reference evidence="1" key="1">
    <citation type="thesis" date="2020" institute="ProQuest LLC" country="789 East Eisenhower Parkway, Ann Arbor, MI, USA">
        <title>Comparative Genomics and Chromosome Evolution.</title>
        <authorList>
            <person name="Mudd A.B."/>
        </authorList>
    </citation>
    <scope>NUCLEOTIDE SEQUENCE</scope>
    <source>
        <strain evidence="1">Female2</strain>
        <tissue evidence="1">Blood</tissue>
    </source>
</reference>
<gene>
    <name evidence="1" type="ORF">GDO86_005250</name>
</gene>
<name>A0A8T2J8N1_9PIPI</name>
<protein>
    <submittedName>
        <fullName evidence="1">Uncharacterized protein</fullName>
    </submittedName>
</protein>
<sequence length="79" mass="9016">MLAIHFPIRLSLRIKSMVTSAHQKEAASKWQCCDQTGFFSEIRGMDTEWLQVSPPLVSPRHVDSQRDPHSLIAFIDCYG</sequence>
<proteinExistence type="predicted"/>
<comment type="caution">
    <text evidence="1">The sequence shown here is derived from an EMBL/GenBank/DDBJ whole genome shotgun (WGS) entry which is preliminary data.</text>
</comment>
<evidence type="ECO:0000313" key="2">
    <source>
        <dbReference type="Proteomes" id="UP000812440"/>
    </source>
</evidence>
<dbReference type="EMBL" id="JAACNH010000006">
    <property type="protein sequence ID" value="KAG8438991.1"/>
    <property type="molecule type" value="Genomic_DNA"/>
</dbReference>